<dbReference type="InterPro" id="IPR002716">
    <property type="entry name" value="PIN_dom"/>
</dbReference>
<dbReference type="Proteomes" id="UP000653797">
    <property type="component" value="Unassembled WGS sequence"/>
</dbReference>
<gene>
    <name evidence="2" type="ORF">IC230_17170</name>
</gene>
<accession>A0A927B2Z8</accession>
<evidence type="ECO:0000259" key="1">
    <source>
        <dbReference type="SMART" id="SM00670"/>
    </source>
</evidence>
<dbReference type="SMART" id="SM00670">
    <property type="entry name" value="PINc"/>
    <property type="match status" value="1"/>
</dbReference>
<feature type="domain" description="PIN" evidence="1">
    <location>
        <begin position="10"/>
        <end position="121"/>
    </location>
</feature>
<protein>
    <submittedName>
        <fullName evidence="2">Toxin-antitoxin system toxin component, PIN family</fullName>
    </submittedName>
</protein>
<dbReference type="RefSeq" id="WP_191040273.1">
    <property type="nucleotide sequence ID" value="NZ_JACXAA010000006.1"/>
</dbReference>
<dbReference type="EMBL" id="JACXAA010000006">
    <property type="protein sequence ID" value="MBD2754641.1"/>
    <property type="molecule type" value="Genomic_DNA"/>
</dbReference>
<reference evidence="2" key="1">
    <citation type="submission" date="2020-09" db="EMBL/GenBank/DDBJ databases">
        <authorList>
            <person name="Kim M.K."/>
        </authorList>
    </citation>
    <scope>NUCLEOTIDE SEQUENCE</scope>
    <source>
        <strain evidence="2">BT704</strain>
    </source>
</reference>
<dbReference type="Pfam" id="PF13470">
    <property type="entry name" value="PIN_3"/>
    <property type="match status" value="1"/>
</dbReference>
<organism evidence="2 3">
    <name type="scientific">Spirosoma validum</name>
    <dbReference type="NCBI Taxonomy" id="2771355"/>
    <lineage>
        <taxon>Bacteria</taxon>
        <taxon>Pseudomonadati</taxon>
        <taxon>Bacteroidota</taxon>
        <taxon>Cytophagia</taxon>
        <taxon>Cytophagales</taxon>
        <taxon>Cytophagaceae</taxon>
        <taxon>Spirosoma</taxon>
    </lineage>
</organism>
<dbReference type="PANTHER" id="PTHR34610">
    <property type="entry name" value="SSL7007 PROTEIN"/>
    <property type="match status" value="1"/>
</dbReference>
<evidence type="ECO:0000313" key="2">
    <source>
        <dbReference type="EMBL" id="MBD2754641.1"/>
    </source>
</evidence>
<dbReference type="InterPro" id="IPR002850">
    <property type="entry name" value="PIN_toxin-like"/>
</dbReference>
<dbReference type="AlphaFoldDB" id="A0A927B2Z8"/>
<evidence type="ECO:0000313" key="3">
    <source>
        <dbReference type="Proteomes" id="UP000653797"/>
    </source>
</evidence>
<comment type="caution">
    <text evidence="2">The sequence shown here is derived from an EMBL/GenBank/DDBJ whole genome shotgun (WGS) entry which is preliminary data.</text>
</comment>
<name>A0A927B2Z8_9BACT</name>
<dbReference type="PANTHER" id="PTHR34610:SF3">
    <property type="entry name" value="SSL7007 PROTEIN"/>
    <property type="match status" value="1"/>
</dbReference>
<proteinExistence type="predicted"/>
<dbReference type="SUPFAM" id="SSF88723">
    <property type="entry name" value="PIN domain-like"/>
    <property type="match status" value="1"/>
</dbReference>
<keyword evidence="3" id="KW-1185">Reference proteome</keyword>
<dbReference type="NCBIfam" id="TIGR00305">
    <property type="entry name" value="putative toxin-antitoxin system toxin component, PIN family"/>
    <property type="match status" value="1"/>
</dbReference>
<dbReference type="InterPro" id="IPR029060">
    <property type="entry name" value="PIN-like_dom_sf"/>
</dbReference>
<sequence length="144" mass="16789">MSRNALDNSMRVVIDTNCLIASIPRSGEHYWLYQAFITRKFEWIVSQEIITEYEEKLSEFYAPSLAQNVMKILAVAPHVIHVEANFKWLMIENDPDDNKFADVSFAGGVDYLVSNDAHFNVLKKREYPKIKVLRLEEFKQLLGY</sequence>